<dbReference type="InterPro" id="IPR023473">
    <property type="entry name" value="AMMECR1"/>
</dbReference>
<dbReference type="PANTHER" id="PTHR13016:SF0">
    <property type="entry name" value="AMME SYNDROME CANDIDATE GENE 1 PROTEIN"/>
    <property type="match status" value="1"/>
</dbReference>
<dbReference type="EMBL" id="HBEA01014492">
    <property type="protein sequence ID" value="CAD8261594.1"/>
    <property type="molecule type" value="Transcribed_RNA"/>
</dbReference>
<feature type="domain" description="AMMECR1" evidence="1">
    <location>
        <begin position="14"/>
        <end position="210"/>
    </location>
</feature>
<evidence type="ECO:0000313" key="2">
    <source>
        <dbReference type="EMBL" id="CAD8261594.1"/>
    </source>
</evidence>
<protein>
    <recommendedName>
        <fullName evidence="1">AMMECR1 domain-containing protein</fullName>
    </recommendedName>
</protein>
<sequence length="215" mass="23950">MSAPDEAVPAEAEVIATEPIATEEMCRYCFDVLCLALESPDEAAPPPPFGAGISCPLFVTWNKRESDDLRLRGCIGNLSPMPLQEISTFVYKSAFQDHRFTPIEQHELPQLECGVSLLVHYEEAANAYDWEVGKHGILIDFRVGNRNFGATYLPEVAAEQGWDQTETIASLVRKAGYKGRPSTSLVESIRLTRYQSSKWKLGYDDWLPHKGATLA</sequence>
<dbReference type="InterPro" id="IPR027485">
    <property type="entry name" value="AMMECR1_N"/>
</dbReference>
<dbReference type="Pfam" id="PF01871">
    <property type="entry name" value="AMMECR1"/>
    <property type="match status" value="1"/>
</dbReference>
<dbReference type="PROSITE" id="PS51112">
    <property type="entry name" value="AMMECR1"/>
    <property type="match status" value="1"/>
</dbReference>
<dbReference type="SUPFAM" id="SSF143447">
    <property type="entry name" value="AMMECR1-like"/>
    <property type="match status" value="1"/>
</dbReference>
<dbReference type="Gene3D" id="3.30.700.20">
    <property type="entry name" value="Hypothetical protein ph0010, domain 1"/>
    <property type="match status" value="1"/>
</dbReference>
<reference evidence="2" key="1">
    <citation type="submission" date="2021-01" db="EMBL/GenBank/DDBJ databases">
        <authorList>
            <person name="Corre E."/>
            <person name="Pelletier E."/>
            <person name="Niang G."/>
            <person name="Scheremetjew M."/>
            <person name="Finn R."/>
            <person name="Kale V."/>
            <person name="Holt S."/>
            <person name="Cochrane G."/>
            <person name="Meng A."/>
            <person name="Brown T."/>
            <person name="Cohen L."/>
        </authorList>
    </citation>
    <scope>NUCLEOTIDE SEQUENCE</scope>
    <source>
        <strain evidence="2">CCMP2078</strain>
    </source>
</reference>
<dbReference type="AlphaFoldDB" id="A0A7R9YEG2"/>
<gene>
    <name evidence="2" type="ORF">PPYR1160_LOCUS11096</name>
</gene>
<evidence type="ECO:0000259" key="1">
    <source>
        <dbReference type="PROSITE" id="PS51112"/>
    </source>
</evidence>
<dbReference type="InterPro" id="IPR036071">
    <property type="entry name" value="AMMECR1_dom_sf"/>
</dbReference>
<dbReference type="InterPro" id="IPR002733">
    <property type="entry name" value="AMMECR1_domain"/>
</dbReference>
<accession>A0A7R9YEG2</accession>
<dbReference type="PANTHER" id="PTHR13016">
    <property type="entry name" value="AMMECR1 HOMOLOG"/>
    <property type="match status" value="1"/>
</dbReference>
<proteinExistence type="predicted"/>
<name>A0A7R9YEG2_9STRA</name>
<organism evidence="2">
    <name type="scientific">Pinguiococcus pyrenoidosus</name>
    <dbReference type="NCBI Taxonomy" id="172671"/>
    <lineage>
        <taxon>Eukaryota</taxon>
        <taxon>Sar</taxon>
        <taxon>Stramenopiles</taxon>
        <taxon>Ochrophyta</taxon>
        <taxon>Pinguiophyceae</taxon>
        <taxon>Pinguiochrysidales</taxon>
        <taxon>Pinguiochrysidaceae</taxon>
        <taxon>Pinguiococcus</taxon>
    </lineage>
</organism>
<dbReference type="NCBIfam" id="TIGR00296">
    <property type="entry name" value="TIGR00296 family protein"/>
    <property type="match status" value="1"/>
</dbReference>